<keyword evidence="1" id="KW-0472">Membrane</keyword>
<dbReference type="Proteomes" id="UP000252519">
    <property type="component" value="Unassembled WGS sequence"/>
</dbReference>
<dbReference type="AlphaFoldDB" id="A0A368FHH5"/>
<name>A0A368FHH5_ANCCA</name>
<reference evidence="3 4" key="1">
    <citation type="submission" date="2014-10" db="EMBL/GenBank/DDBJ databases">
        <title>Draft genome of the hookworm Ancylostoma caninum.</title>
        <authorList>
            <person name="Mitreva M."/>
        </authorList>
    </citation>
    <scope>NUCLEOTIDE SEQUENCE [LARGE SCALE GENOMIC DNA]</scope>
    <source>
        <strain evidence="3 4">Baltimore</strain>
    </source>
</reference>
<evidence type="ECO:0000256" key="1">
    <source>
        <dbReference type="SAM" id="Phobius"/>
    </source>
</evidence>
<dbReference type="InterPro" id="IPR040911">
    <property type="entry name" value="Exostosin_GT47"/>
</dbReference>
<evidence type="ECO:0000259" key="2">
    <source>
        <dbReference type="Pfam" id="PF03016"/>
    </source>
</evidence>
<keyword evidence="4" id="KW-1185">Reference proteome</keyword>
<dbReference type="OrthoDB" id="5954868at2759"/>
<proteinExistence type="predicted"/>
<keyword evidence="1" id="KW-0812">Transmembrane</keyword>
<evidence type="ECO:0000313" key="4">
    <source>
        <dbReference type="Proteomes" id="UP000252519"/>
    </source>
</evidence>
<protein>
    <submittedName>
        <fullName evidence="3">Exostosin family protein</fullName>
    </submittedName>
</protein>
<sequence length="531" mass="60953">MGSAQSQEQPEVVRIDRSEIPEEYKTVGVSSDVVRRVNAQARGEGGDAERLSHFSSIRTGTVNNICLGPKRDELARERAEKQRLREEMVKLSELQQRKVKNLLYFSMRWLYGCIAFLAIALLYFRPRLQHRKTGEHIRWTLKKSNASFDTFRYANCSPSTCLRSQSCMLDYGSLSVYIQPLLTIVDEVKFTSSPFISFHGIECDGNVVTPSPSKEFYLVRSLLKPYSVLDPKQACIIFPGVDFLNLHRFPSVEIAHFVASMISERFYNVLIFTLIGQWKHTFRLIMARELIVIDCLFSSVTPRHLYRHRLDISLPPLPGSVAARNEKTVTRNHLLLLMVNASTSFRDECLETFDDSKDVTVVTECIDQPWFTCDMDGNRVDWQNALQESKFVLIDERMPLFKIALYRALELSVIPVISAPNHMLPFSDYIDWNLISLRPSGLSRVLDVVNSLDETKVHSIRSQMRTVFESFSTLEGIVNMTLQVLEARMLPLKTRTYEQWNKQPVQVRLVAVSSALYTFIISFRGNICSCF</sequence>
<feature type="transmembrane region" description="Helical" evidence="1">
    <location>
        <begin position="102"/>
        <end position="124"/>
    </location>
</feature>
<accession>A0A368FHH5</accession>
<gene>
    <name evidence="3" type="ORF">ANCCAN_23783</name>
</gene>
<dbReference type="EMBL" id="JOJR01001555">
    <property type="protein sequence ID" value="RCN30439.1"/>
    <property type="molecule type" value="Genomic_DNA"/>
</dbReference>
<comment type="caution">
    <text evidence="3">The sequence shown here is derived from an EMBL/GenBank/DDBJ whole genome shotgun (WGS) entry which is preliminary data.</text>
</comment>
<organism evidence="3 4">
    <name type="scientific">Ancylostoma caninum</name>
    <name type="common">Dog hookworm</name>
    <dbReference type="NCBI Taxonomy" id="29170"/>
    <lineage>
        <taxon>Eukaryota</taxon>
        <taxon>Metazoa</taxon>
        <taxon>Ecdysozoa</taxon>
        <taxon>Nematoda</taxon>
        <taxon>Chromadorea</taxon>
        <taxon>Rhabditida</taxon>
        <taxon>Rhabditina</taxon>
        <taxon>Rhabditomorpha</taxon>
        <taxon>Strongyloidea</taxon>
        <taxon>Ancylostomatidae</taxon>
        <taxon>Ancylostomatinae</taxon>
        <taxon>Ancylostoma</taxon>
    </lineage>
</organism>
<feature type="domain" description="Exostosin GT47" evidence="2">
    <location>
        <begin position="220"/>
        <end position="438"/>
    </location>
</feature>
<dbReference type="Pfam" id="PF03016">
    <property type="entry name" value="Exostosin_GT47"/>
    <property type="match status" value="1"/>
</dbReference>
<dbReference type="STRING" id="29170.A0A368FHH5"/>
<keyword evidence="1" id="KW-1133">Transmembrane helix</keyword>
<evidence type="ECO:0000313" key="3">
    <source>
        <dbReference type="EMBL" id="RCN30439.1"/>
    </source>
</evidence>